<feature type="region of interest" description="Disordered" evidence="11">
    <location>
        <begin position="1"/>
        <end position="23"/>
    </location>
</feature>
<dbReference type="InterPro" id="IPR037055">
    <property type="entry name" value="MHC_I-like_Ag-recog_sf"/>
</dbReference>
<dbReference type="AlphaFoldDB" id="A0A8D2Q3W4"/>
<dbReference type="PANTHER" id="PTHR16675">
    <property type="entry name" value="MHC CLASS I-RELATED"/>
    <property type="match status" value="1"/>
</dbReference>
<dbReference type="Pfam" id="PF07654">
    <property type="entry name" value="C1-set"/>
    <property type="match status" value="1"/>
</dbReference>
<dbReference type="InterPro" id="IPR001039">
    <property type="entry name" value="MHC_I_a_a1/a2"/>
</dbReference>
<dbReference type="GO" id="GO:0042612">
    <property type="term" value="C:MHC class I protein complex"/>
    <property type="evidence" value="ECO:0007669"/>
    <property type="project" value="UniProtKB-KW"/>
</dbReference>
<dbReference type="Ensembl" id="ENSVKKT00000017382.1">
    <property type="protein sequence ID" value="ENSVKKP00000016959.1"/>
    <property type="gene ID" value="ENSVKKG00000011589.1"/>
</dbReference>
<dbReference type="GO" id="GO:0002474">
    <property type="term" value="P:antigen processing and presentation of peptide antigen via MHC class I"/>
    <property type="evidence" value="ECO:0007669"/>
    <property type="project" value="UniProtKB-KW"/>
</dbReference>
<keyword evidence="9" id="KW-0325">Glycoprotein</keyword>
<dbReference type="PANTHER" id="PTHR16675:SF242">
    <property type="entry name" value="MAJOR HISTOCOMPATIBILITY COMPLEX CLASS I-RELATED GENE PROTEIN"/>
    <property type="match status" value="1"/>
</dbReference>
<protein>
    <recommendedName>
        <fullName evidence="12">Ig-like domain-containing protein</fullName>
    </recommendedName>
</protein>
<keyword evidence="4" id="KW-0732">Signal</keyword>
<evidence type="ECO:0000256" key="9">
    <source>
        <dbReference type="ARBA" id="ARBA00023180"/>
    </source>
</evidence>
<dbReference type="GO" id="GO:0005615">
    <property type="term" value="C:extracellular space"/>
    <property type="evidence" value="ECO:0007669"/>
    <property type="project" value="TreeGrafter"/>
</dbReference>
<dbReference type="OMA" id="QHECLEI"/>
<evidence type="ECO:0000256" key="7">
    <source>
        <dbReference type="ARBA" id="ARBA00023136"/>
    </source>
</evidence>
<name>A0A8D2Q3W4_VARKO</name>
<dbReference type="InterPro" id="IPR011161">
    <property type="entry name" value="MHC_I-like_Ag-recog"/>
</dbReference>
<dbReference type="Proteomes" id="UP000694545">
    <property type="component" value="Unplaced"/>
</dbReference>
<proteinExistence type="inferred from homology"/>
<dbReference type="Gene3D" id="2.60.40.10">
    <property type="entry name" value="Immunoglobulins"/>
    <property type="match status" value="1"/>
</dbReference>
<dbReference type="PROSITE" id="PS50835">
    <property type="entry name" value="IG_LIKE"/>
    <property type="match status" value="1"/>
</dbReference>
<dbReference type="InterPro" id="IPR007110">
    <property type="entry name" value="Ig-like_dom"/>
</dbReference>
<dbReference type="InterPro" id="IPR011162">
    <property type="entry name" value="MHC_I/II-like_Ag-recog"/>
</dbReference>
<dbReference type="PRINTS" id="PR01638">
    <property type="entry name" value="MHCCLASSI"/>
</dbReference>
<dbReference type="GO" id="GO:0009897">
    <property type="term" value="C:external side of plasma membrane"/>
    <property type="evidence" value="ECO:0007669"/>
    <property type="project" value="TreeGrafter"/>
</dbReference>
<reference evidence="13" key="2">
    <citation type="submission" date="2025-09" db="UniProtKB">
        <authorList>
            <consortium name="Ensembl"/>
        </authorList>
    </citation>
    <scope>IDENTIFICATION</scope>
</reference>
<dbReference type="SMART" id="SM00407">
    <property type="entry name" value="IGc1"/>
    <property type="match status" value="1"/>
</dbReference>
<organism evidence="13 14">
    <name type="scientific">Varanus komodoensis</name>
    <name type="common">Komodo dragon</name>
    <dbReference type="NCBI Taxonomy" id="61221"/>
    <lineage>
        <taxon>Eukaryota</taxon>
        <taxon>Metazoa</taxon>
        <taxon>Chordata</taxon>
        <taxon>Craniata</taxon>
        <taxon>Vertebrata</taxon>
        <taxon>Euteleostomi</taxon>
        <taxon>Lepidosauria</taxon>
        <taxon>Squamata</taxon>
        <taxon>Bifurcata</taxon>
        <taxon>Unidentata</taxon>
        <taxon>Episquamata</taxon>
        <taxon>Toxicofera</taxon>
        <taxon>Anguimorpha</taxon>
        <taxon>Paleoanguimorpha</taxon>
        <taxon>Varanoidea</taxon>
        <taxon>Varanidae</taxon>
        <taxon>Varanus</taxon>
    </lineage>
</organism>
<evidence type="ECO:0000256" key="3">
    <source>
        <dbReference type="ARBA" id="ARBA00022692"/>
    </source>
</evidence>
<dbReference type="SUPFAM" id="SSF48726">
    <property type="entry name" value="Immunoglobulin"/>
    <property type="match status" value="1"/>
</dbReference>
<dbReference type="SUPFAM" id="SSF54452">
    <property type="entry name" value="MHC antigen-recognition domain"/>
    <property type="match status" value="1"/>
</dbReference>
<sequence length="356" mass="41188">MGGPLAGQGVLPPLRGPQHSRPALPATSWHSLRICYALFYDPGWELPQYLAMGYVGDQLFARFDASTRAVLPQAPWAREVEKDDPHFWEWSSRRVSNTERRLKGDLAMVQEYHNLSRGFYTWQRMIGCELSRDGHKRGHYQYAYNGQDFISLDQETLTWTAADARAQVTKRSWEAEPLIAQSRNHFLEEECVELLQKFAEYGKPSLLRREPPVVKVSRKEDYDGLETLVCRAYGFYPKEINATWRRDREVWQQDQLHGSITPNADGTYHTWLSIRIDPKDRGRYQCRVAHAGLPEPLNLAWEEPGERPQGEMAALVLSVLGGGRWPQFLLLFVTLLHIFLIQKVVTERINHIYIEP</sequence>
<keyword evidence="6" id="KW-1133">Transmembrane helix</keyword>
<evidence type="ECO:0000256" key="11">
    <source>
        <dbReference type="SAM" id="MobiDB-lite"/>
    </source>
</evidence>
<dbReference type="InterPro" id="IPR036179">
    <property type="entry name" value="Ig-like_dom_sf"/>
</dbReference>
<keyword evidence="3" id="KW-0812">Transmembrane</keyword>
<keyword evidence="8" id="KW-1015">Disulfide bond</keyword>
<evidence type="ECO:0000313" key="14">
    <source>
        <dbReference type="Proteomes" id="UP000694545"/>
    </source>
</evidence>
<dbReference type="InterPro" id="IPR003006">
    <property type="entry name" value="Ig/MHC_CS"/>
</dbReference>
<evidence type="ECO:0000256" key="2">
    <source>
        <dbReference type="ARBA" id="ARBA00022451"/>
    </source>
</evidence>
<dbReference type="InterPro" id="IPR013783">
    <property type="entry name" value="Ig-like_fold"/>
</dbReference>
<evidence type="ECO:0000256" key="6">
    <source>
        <dbReference type="ARBA" id="ARBA00022989"/>
    </source>
</evidence>
<evidence type="ECO:0000313" key="13">
    <source>
        <dbReference type="Ensembl" id="ENSVKKP00000016959.1"/>
    </source>
</evidence>
<dbReference type="Gene3D" id="3.30.500.10">
    <property type="entry name" value="MHC class I-like antigen recognition-like"/>
    <property type="match status" value="1"/>
</dbReference>
<evidence type="ECO:0000256" key="4">
    <source>
        <dbReference type="ARBA" id="ARBA00022729"/>
    </source>
</evidence>
<keyword evidence="7" id="KW-0472">Membrane</keyword>
<evidence type="ECO:0000256" key="1">
    <source>
        <dbReference type="ARBA" id="ARBA00004479"/>
    </source>
</evidence>
<dbReference type="CDD" id="cd07698">
    <property type="entry name" value="IgC1_MHC_I_alpha3"/>
    <property type="match status" value="1"/>
</dbReference>
<comment type="subcellular location">
    <subcellularLocation>
        <location evidence="1">Membrane</location>
        <topology evidence="1">Single-pass type I membrane protein</topology>
    </subcellularLocation>
</comment>
<evidence type="ECO:0000256" key="10">
    <source>
        <dbReference type="RuleBase" id="RU004439"/>
    </source>
</evidence>
<accession>A0A8D2Q3W4</accession>
<dbReference type="InterPro" id="IPR003597">
    <property type="entry name" value="Ig_C1-set"/>
</dbReference>
<keyword evidence="2" id="KW-0490">MHC I</keyword>
<evidence type="ECO:0000256" key="5">
    <source>
        <dbReference type="ARBA" id="ARBA00022859"/>
    </source>
</evidence>
<dbReference type="Pfam" id="PF00129">
    <property type="entry name" value="MHC_I"/>
    <property type="match status" value="1"/>
</dbReference>
<reference evidence="13" key="1">
    <citation type="submission" date="2025-08" db="UniProtKB">
        <authorList>
            <consortium name="Ensembl"/>
        </authorList>
    </citation>
    <scope>IDENTIFICATION</scope>
</reference>
<evidence type="ECO:0000256" key="8">
    <source>
        <dbReference type="ARBA" id="ARBA00023157"/>
    </source>
</evidence>
<dbReference type="InterPro" id="IPR050208">
    <property type="entry name" value="MHC_class-I_related"/>
</dbReference>
<evidence type="ECO:0000259" key="12">
    <source>
        <dbReference type="PROSITE" id="PS50835"/>
    </source>
</evidence>
<keyword evidence="5" id="KW-0391">Immunity</keyword>
<keyword evidence="14" id="KW-1185">Reference proteome</keyword>
<feature type="domain" description="Ig-like" evidence="12">
    <location>
        <begin position="204"/>
        <end position="300"/>
    </location>
</feature>
<dbReference type="GO" id="GO:0006955">
    <property type="term" value="P:immune response"/>
    <property type="evidence" value="ECO:0007669"/>
    <property type="project" value="TreeGrafter"/>
</dbReference>
<comment type="similarity">
    <text evidence="10">Belongs to the MHC class I family.</text>
</comment>
<dbReference type="PROSITE" id="PS00290">
    <property type="entry name" value="IG_MHC"/>
    <property type="match status" value="1"/>
</dbReference>